<dbReference type="RefSeq" id="XP_056500840.1">
    <property type="nucleotide sequence ID" value="XM_056644026.1"/>
</dbReference>
<keyword evidence="2" id="KW-1185">Reference proteome</keyword>
<comment type="caution">
    <text evidence="1">The sequence shown here is derived from an EMBL/GenBank/DDBJ whole genome shotgun (WGS) entry which is preliminary data.</text>
</comment>
<dbReference type="AlphaFoldDB" id="A0A9W9P1G5"/>
<accession>A0A9W9P1G5</accession>
<gene>
    <name evidence="1" type="ORF">N7469_005106</name>
</gene>
<evidence type="ECO:0000313" key="2">
    <source>
        <dbReference type="Proteomes" id="UP001147733"/>
    </source>
</evidence>
<dbReference type="Proteomes" id="UP001147733">
    <property type="component" value="Unassembled WGS sequence"/>
</dbReference>
<organism evidence="1 2">
    <name type="scientific">Penicillium citrinum</name>
    <dbReference type="NCBI Taxonomy" id="5077"/>
    <lineage>
        <taxon>Eukaryota</taxon>
        <taxon>Fungi</taxon>
        <taxon>Dikarya</taxon>
        <taxon>Ascomycota</taxon>
        <taxon>Pezizomycotina</taxon>
        <taxon>Eurotiomycetes</taxon>
        <taxon>Eurotiomycetidae</taxon>
        <taxon>Eurotiales</taxon>
        <taxon>Aspergillaceae</taxon>
        <taxon>Penicillium</taxon>
    </lineage>
</organism>
<reference evidence="1" key="1">
    <citation type="submission" date="2022-11" db="EMBL/GenBank/DDBJ databases">
        <authorList>
            <person name="Petersen C."/>
        </authorList>
    </citation>
    <scope>NUCLEOTIDE SEQUENCE</scope>
    <source>
        <strain evidence="1">IBT 23319</strain>
    </source>
</reference>
<dbReference type="EMBL" id="JAPQKT010000004">
    <property type="protein sequence ID" value="KAJ5233340.1"/>
    <property type="molecule type" value="Genomic_DNA"/>
</dbReference>
<sequence length="99" mass="10883">MPNIPLGSALQWAVRNGNKGVARKALMAQLRPITKAERSADFKIALCFSMMKGQAGIARMLLEAEGIKISSRIMVILFVEHSCSPQLEAMCLFSELSCR</sequence>
<protein>
    <submittedName>
        <fullName evidence="1">Uncharacterized protein</fullName>
    </submittedName>
</protein>
<dbReference type="GeneID" id="81383193"/>
<name>A0A9W9P1G5_PENCI</name>
<evidence type="ECO:0000313" key="1">
    <source>
        <dbReference type="EMBL" id="KAJ5233340.1"/>
    </source>
</evidence>
<proteinExistence type="predicted"/>
<reference evidence="1" key="2">
    <citation type="journal article" date="2023" name="IMA Fungus">
        <title>Comparative genomic study of the Penicillium genus elucidates a diverse pangenome and 15 lateral gene transfer events.</title>
        <authorList>
            <person name="Petersen C."/>
            <person name="Sorensen T."/>
            <person name="Nielsen M.R."/>
            <person name="Sondergaard T.E."/>
            <person name="Sorensen J.L."/>
            <person name="Fitzpatrick D.A."/>
            <person name="Frisvad J.C."/>
            <person name="Nielsen K.L."/>
        </authorList>
    </citation>
    <scope>NUCLEOTIDE SEQUENCE</scope>
    <source>
        <strain evidence="1">IBT 23319</strain>
    </source>
</reference>